<dbReference type="AlphaFoldDB" id="A0A2U3E5C3"/>
<organism evidence="2 3">
    <name type="scientific">Purpureocillium lilacinum</name>
    <name type="common">Paecilomyces lilacinus</name>
    <dbReference type="NCBI Taxonomy" id="33203"/>
    <lineage>
        <taxon>Eukaryota</taxon>
        <taxon>Fungi</taxon>
        <taxon>Dikarya</taxon>
        <taxon>Ascomycota</taxon>
        <taxon>Pezizomycotina</taxon>
        <taxon>Sordariomycetes</taxon>
        <taxon>Hypocreomycetidae</taxon>
        <taxon>Hypocreales</taxon>
        <taxon>Ophiocordycipitaceae</taxon>
        <taxon>Purpureocillium</taxon>
    </lineage>
</organism>
<sequence>MMSVQVYSQSSMLSTRRATAPRLTFLAPLPAPQRVNVGGAATSKVVVRHPGPSCPAGLMQKGELVKAPPSPVACSGGGGGILQTHKASTRQESRSRGTRGSLVRLAQPAGGRRGSCNAGSAESQQRLRERCQLQDREAVLPRLDLCAKADASLRVLGYGFNRGNMVRHLHGGSGTMHPEAKLSPLLPCRGPVENGHEPAGSSLPATRPKRPGVTWVLMGSGKWHERADEALDVRASILAVLGSNGPGPRSQYQGQPGEGSAPRSPPGRPTGGYNAEMQREAANISAAIGVQSLGGTIDARCGSRRRTGWKRTTREPSNLSFHPPTGPDASQLHADDDDAEDDAATRRSELARRRTWQRRLDRGPASGLRLSAMRGTRHFEPDP</sequence>
<evidence type="ECO:0000313" key="2">
    <source>
        <dbReference type="EMBL" id="PWI69725.1"/>
    </source>
</evidence>
<name>A0A2U3E5C3_PURLI</name>
<proteinExistence type="predicted"/>
<feature type="region of interest" description="Disordered" evidence="1">
    <location>
        <begin position="298"/>
        <end position="383"/>
    </location>
</feature>
<dbReference type="Proteomes" id="UP000245956">
    <property type="component" value="Unassembled WGS sequence"/>
</dbReference>
<feature type="compositionally biased region" description="Basic residues" evidence="1">
    <location>
        <begin position="302"/>
        <end position="311"/>
    </location>
</feature>
<reference evidence="2 3" key="1">
    <citation type="journal article" date="2016" name="Front. Microbiol.">
        <title>Genome and transcriptome sequences reveal the specific parasitism of the nematophagous Purpureocillium lilacinum 36-1.</title>
        <authorList>
            <person name="Xie J."/>
            <person name="Li S."/>
            <person name="Mo C."/>
            <person name="Xiao X."/>
            <person name="Peng D."/>
            <person name="Wang G."/>
            <person name="Xiao Y."/>
        </authorList>
    </citation>
    <scope>NUCLEOTIDE SEQUENCE [LARGE SCALE GENOMIC DNA]</scope>
    <source>
        <strain evidence="2 3">36-1</strain>
    </source>
</reference>
<feature type="region of interest" description="Disordered" evidence="1">
    <location>
        <begin position="76"/>
        <end position="101"/>
    </location>
</feature>
<evidence type="ECO:0000313" key="3">
    <source>
        <dbReference type="Proteomes" id="UP000245956"/>
    </source>
</evidence>
<comment type="caution">
    <text evidence="2">The sequence shown here is derived from an EMBL/GenBank/DDBJ whole genome shotgun (WGS) entry which is preliminary data.</text>
</comment>
<protein>
    <submittedName>
        <fullName evidence="2">Uncharacterized protein</fullName>
    </submittedName>
</protein>
<feature type="region of interest" description="Disordered" evidence="1">
    <location>
        <begin position="242"/>
        <end position="274"/>
    </location>
</feature>
<dbReference type="EMBL" id="LCWV01000011">
    <property type="protein sequence ID" value="PWI69725.1"/>
    <property type="molecule type" value="Genomic_DNA"/>
</dbReference>
<gene>
    <name evidence="2" type="ORF">PCL_00637</name>
</gene>
<evidence type="ECO:0000256" key="1">
    <source>
        <dbReference type="SAM" id="MobiDB-lite"/>
    </source>
</evidence>
<accession>A0A2U3E5C3</accession>
<feature type="compositionally biased region" description="Basic and acidic residues" evidence="1">
    <location>
        <begin position="343"/>
        <end position="362"/>
    </location>
</feature>